<dbReference type="Proteomes" id="UP000662973">
    <property type="component" value="Chromosome"/>
</dbReference>
<keyword evidence="1" id="KW-0812">Transmembrane</keyword>
<gene>
    <name evidence="2" type="ORF">HSR122_0352</name>
</gene>
<feature type="transmembrane region" description="Helical" evidence="1">
    <location>
        <begin position="418"/>
        <end position="438"/>
    </location>
</feature>
<dbReference type="EMBL" id="CP064788">
    <property type="protein sequence ID" value="QSG07763.1"/>
    <property type="molecule type" value="Genomic_DNA"/>
</dbReference>
<dbReference type="GeneID" id="68851024"/>
<keyword evidence="1" id="KW-0472">Membrane</keyword>
<sequence>MKRLAHITDRSAQLLGLIGFSSLTVALLVAHANPATGYELSIYASTPLWVWIGIGVAFLMGALIAFLTTNHLYRRFGIVLGGASSFAVISLPVVRGYLFHGIHDSMTHVGVIRELTAGTMTPYESVYPGIHSVAAFIAGFTGLSVWESLMLVPLGTALVFYIFTPLVVRGIVGGETAITVGAFSAFLLVPLHQLAVTIHAHPSSQAILFAPIVLYLVVGYLRSPGAERTLGSLTALTGIVVLTVGATILYHPMQAFNVLLILAAIVFVQLLSSNDRSPWTHRSLIPVLAVSAVLFVAWIGQAPGIVPVLTGTADSLAAYVTGSSSAGAGSAIGSQTASLSAIGSSPVVVFLKLFGVSTLFIIAAGSLVLTVLTRSTDGSVDTDRMIVYLATSLLVMVPVFGVYMFGNVGQYYFRQAGFMMFVVVALGAIAITYGIMALSETKFRVAVGPSVATVFVVLFLLSSLVLFNSPYIHRANQHVTDARVDGYETTFEMTGEDAILNGVMQEPQRYYDAIVSLENNGQRDGTVNSSQMNRLREKAEAGDWHLIISQNTYERELTAYREHRFSRSDFESIDRQIGVNRVFSNGDTELYYVR</sequence>
<protein>
    <submittedName>
        <fullName evidence="2">Putative membrane protein</fullName>
    </submittedName>
</protein>
<feature type="transmembrane region" description="Helical" evidence="1">
    <location>
        <begin position="76"/>
        <end position="98"/>
    </location>
</feature>
<dbReference type="KEGG" id="hds:HSR122_0352"/>
<feature type="transmembrane region" description="Helical" evidence="1">
    <location>
        <begin position="284"/>
        <end position="306"/>
    </location>
</feature>
<feature type="transmembrane region" description="Helical" evidence="1">
    <location>
        <begin position="206"/>
        <end position="223"/>
    </location>
</feature>
<feature type="transmembrane region" description="Helical" evidence="1">
    <location>
        <begin position="180"/>
        <end position="200"/>
    </location>
</feature>
<keyword evidence="1" id="KW-1133">Transmembrane helix</keyword>
<feature type="transmembrane region" description="Helical" evidence="1">
    <location>
        <begin position="255"/>
        <end position="272"/>
    </location>
</feature>
<name>A0A897N9F3_9EURY</name>
<keyword evidence="3" id="KW-1185">Reference proteome</keyword>
<feature type="transmembrane region" description="Helical" evidence="1">
    <location>
        <begin position="149"/>
        <end position="168"/>
    </location>
</feature>
<dbReference type="AlphaFoldDB" id="A0A897N9F3"/>
<evidence type="ECO:0000313" key="2">
    <source>
        <dbReference type="EMBL" id="QSG07763.1"/>
    </source>
</evidence>
<evidence type="ECO:0000313" key="3">
    <source>
        <dbReference type="Proteomes" id="UP000662973"/>
    </source>
</evidence>
<feature type="transmembrane region" description="Helical" evidence="1">
    <location>
        <begin position="385"/>
        <end position="406"/>
    </location>
</feature>
<feature type="transmembrane region" description="Helical" evidence="1">
    <location>
        <begin position="230"/>
        <end position="249"/>
    </location>
</feature>
<feature type="transmembrane region" description="Helical" evidence="1">
    <location>
        <begin position="48"/>
        <end position="69"/>
    </location>
</feature>
<proteinExistence type="predicted"/>
<accession>A0A897N9F3</accession>
<evidence type="ECO:0000256" key="1">
    <source>
        <dbReference type="SAM" id="Phobius"/>
    </source>
</evidence>
<dbReference type="RefSeq" id="WP_229110955.1">
    <property type="nucleotide sequence ID" value="NZ_CP064788.1"/>
</dbReference>
<reference evidence="2 3" key="1">
    <citation type="submission" date="2020-11" db="EMBL/GenBank/DDBJ databases">
        <title>Carbohydrate-dependent, anaerobic sulfur respiration: A novel catabolism in halophilic archaea.</title>
        <authorList>
            <person name="Sorokin D.Y."/>
            <person name="Messina E."/>
            <person name="Smedile F."/>
            <person name="La Cono V."/>
            <person name="Hallsworth J.E."/>
            <person name="Yakimov M.M."/>
        </authorList>
    </citation>
    <scope>NUCLEOTIDE SEQUENCE [LARGE SCALE GENOMIC DNA]</scope>
    <source>
        <strain evidence="2 3">HSR12-2</strain>
    </source>
</reference>
<feature type="transmembrane region" description="Helical" evidence="1">
    <location>
        <begin position="445"/>
        <end position="467"/>
    </location>
</feature>
<feature type="transmembrane region" description="Helical" evidence="1">
    <location>
        <begin position="349"/>
        <end position="373"/>
    </location>
</feature>
<organism evidence="2 3">
    <name type="scientific">Halapricum desulfuricans</name>
    <dbReference type="NCBI Taxonomy" id="2841257"/>
    <lineage>
        <taxon>Archaea</taxon>
        <taxon>Methanobacteriati</taxon>
        <taxon>Methanobacteriota</taxon>
        <taxon>Stenosarchaea group</taxon>
        <taxon>Halobacteria</taxon>
        <taxon>Halobacteriales</taxon>
        <taxon>Haloarculaceae</taxon>
        <taxon>Halapricum</taxon>
    </lineage>
</organism>